<keyword evidence="11" id="KW-1185">Reference proteome</keyword>
<evidence type="ECO:0000256" key="1">
    <source>
        <dbReference type="ARBA" id="ARBA00004651"/>
    </source>
</evidence>
<dbReference type="InterPro" id="IPR052157">
    <property type="entry name" value="BCAA_transport_permease"/>
</dbReference>
<dbReference type="GO" id="GO:0005886">
    <property type="term" value="C:plasma membrane"/>
    <property type="evidence" value="ECO:0007669"/>
    <property type="project" value="UniProtKB-SubCell"/>
</dbReference>
<keyword evidence="6 9" id="KW-1133">Transmembrane helix</keyword>
<gene>
    <name evidence="10" type="ORF">FPZ12_008615</name>
</gene>
<dbReference type="PANTHER" id="PTHR11795">
    <property type="entry name" value="BRANCHED-CHAIN AMINO ACID TRANSPORT SYSTEM PERMEASE PROTEIN LIVH"/>
    <property type="match status" value="1"/>
</dbReference>
<reference evidence="10" key="1">
    <citation type="submission" date="2019-09" db="EMBL/GenBank/DDBJ databases">
        <authorList>
            <person name="Teo W.F.A."/>
            <person name="Duangmal K."/>
        </authorList>
    </citation>
    <scope>NUCLEOTIDE SEQUENCE [LARGE SCALE GENOMIC DNA]</scope>
    <source>
        <strain evidence="10">K81G1</strain>
    </source>
</reference>
<dbReference type="PANTHER" id="PTHR11795:SF445">
    <property type="entry name" value="AMINO ACID ABC TRANSPORTER PERMEASE PROTEIN"/>
    <property type="match status" value="1"/>
</dbReference>
<comment type="similarity">
    <text evidence="8">Belongs to the binding-protein-dependent transport system permease family. LivHM subfamily.</text>
</comment>
<evidence type="ECO:0000256" key="6">
    <source>
        <dbReference type="ARBA" id="ARBA00022989"/>
    </source>
</evidence>
<keyword evidence="2" id="KW-0813">Transport</keyword>
<evidence type="ECO:0000313" key="11">
    <source>
        <dbReference type="Proteomes" id="UP000319769"/>
    </source>
</evidence>
<organism evidence="10 11">
    <name type="scientific">Amycolatopsis acidicola</name>
    <dbReference type="NCBI Taxonomy" id="2596893"/>
    <lineage>
        <taxon>Bacteria</taxon>
        <taxon>Bacillati</taxon>
        <taxon>Actinomycetota</taxon>
        <taxon>Actinomycetes</taxon>
        <taxon>Pseudonocardiales</taxon>
        <taxon>Pseudonocardiaceae</taxon>
        <taxon>Amycolatopsis</taxon>
    </lineage>
</organism>
<evidence type="ECO:0000256" key="2">
    <source>
        <dbReference type="ARBA" id="ARBA00022448"/>
    </source>
</evidence>
<keyword evidence="3" id="KW-1003">Cell membrane</keyword>
<evidence type="ECO:0000256" key="9">
    <source>
        <dbReference type="SAM" id="Phobius"/>
    </source>
</evidence>
<evidence type="ECO:0000256" key="4">
    <source>
        <dbReference type="ARBA" id="ARBA00022692"/>
    </source>
</evidence>
<evidence type="ECO:0000313" key="10">
    <source>
        <dbReference type="EMBL" id="KAA9164064.1"/>
    </source>
</evidence>
<comment type="subcellular location">
    <subcellularLocation>
        <location evidence="1">Cell membrane</location>
        <topology evidence="1">Multi-pass membrane protein</topology>
    </subcellularLocation>
</comment>
<feature type="transmembrane region" description="Helical" evidence="9">
    <location>
        <begin position="22"/>
        <end position="44"/>
    </location>
</feature>
<comment type="caution">
    <text evidence="10">The sequence shown here is derived from an EMBL/GenBank/DDBJ whole genome shotgun (WGS) entry which is preliminary data.</text>
</comment>
<name>A0A5N0VF35_9PSEU</name>
<evidence type="ECO:0000256" key="3">
    <source>
        <dbReference type="ARBA" id="ARBA00022475"/>
    </source>
</evidence>
<proteinExistence type="inferred from homology"/>
<dbReference type="AlphaFoldDB" id="A0A5N0VF35"/>
<sequence>MRGRAATEDSEAAMVRGVNVRWIKVGALMFAGALGGALGTVVAPEVGVSKDLAFRLLIYGFVALTLGGEGSYLGSLIGGLAVGLIDALSARYLGGEWSEVIIFVLLLVVLVTKPTGLLGRARTRDV</sequence>
<keyword evidence="4 9" id="KW-0812">Transmembrane</keyword>
<dbReference type="GO" id="GO:0022857">
    <property type="term" value="F:transmembrane transporter activity"/>
    <property type="evidence" value="ECO:0007669"/>
    <property type="project" value="InterPro"/>
</dbReference>
<keyword evidence="5" id="KW-0029">Amino-acid transport</keyword>
<feature type="transmembrane region" description="Helical" evidence="9">
    <location>
        <begin position="97"/>
        <end position="118"/>
    </location>
</feature>
<protein>
    <recommendedName>
        <fullName evidence="12">Branched-chain amino acid ABC transporter permease</fullName>
    </recommendedName>
</protein>
<dbReference type="EMBL" id="VMNW02000008">
    <property type="protein sequence ID" value="KAA9164064.1"/>
    <property type="molecule type" value="Genomic_DNA"/>
</dbReference>
<keyword evidence="7 9" id="KW-0472">Membrane</keyword>
<evidence type="ECO:0000256" key="7">
    <source>
        <dbReference type="ARBA" id="ARBA00023136"/>
    </source>
</evidence>
<dbReference type="Pfam" id="PF02653">
    <property type="entry name" value="BPD_transp_2"/>
    <property type="match status" value="1"/>
</dbReference>
<evidence type="ECO:0008006" key="12">
    <source>
        <dbReference type="Google" id="ProtNLM"/>
    </source>
</evidence>
<feature type="transmembrane region" description="Helical" evidence="9">
    <location>
        <begin position="56"/>
        <end position="85"/>
    </location>
</feature>
<dbReference type="OrthoDB" id="3572933at2"/>
<accession>A0A5N0VF35</accession>
<evidence type="ECO:0000256" key="5">
    <source>
        <dbReference type="ARBA" id="ARBA00022970"/>
    </source>
</evidence>
<dbReference type="GO" id="GO:0006865">
    <property type="term" value="P:amino acid transport"/>
    <property type="evidence" value="ECO:0007669"/>
    <property type="project" value="UniProtKB-KW"/>
</dbReference>
<dbReference type="Proteomes" id="UP000319769">
    <property type="component" value="Unassembled WGS sequence"/>
</dbReference>
<dbReference type="InterPro" id="IPR001851">
    <property type="entry name" value="ABC_transp_permease"/>
</dbReference>
<evidence type="ECO:0000256" key="8">
    <source>
        <dbReference type="ARBA" id="ARBA00037998"/>
    </source>
</evidence>